<keyword evidence="2 5" id="KW-0479">Metal-binding</keyword>
<dbReference type="Gene3D" id="3.40.190.80">
    <property type="match status" value="1"/>
</dbReference>
<evidence type="ECO:0000313" key="7">
    <source>
        <dbReference type="Proteomes" id="UP000027337"/>
    </source>
</evidence>
<evidence type="ECO:0000256" key="5">
    <source>
        <dbReference type="PIRSR" id="PIRSR600760-2"/>
    </source>
</evidence>
<feature type="binding site" evidence="5">
    <location>
        <position position="235"/>
    </location>
    <ligand>
        <name>Mg(2+)</name>
        <dbReference type="ChEBI" id="CHEBI:18420"/>
        <label>1</label>
        <note>catalytic</note>
    </ligand>
</feature>
<name>A0A061SWB0_9RHOB</name>
<dbReference type="GO" id="GO:0006020">
    <property type="term" value="P:inositol metabolic process"/>
    <property type="evidence" value="ECO:0007669"/>
    <property type="project" value="TreeGrafter"/>
</dbReference>
<dbReference type="GO" id="GO:0046872">
    <property type="term" value="F:metal ion binding"/>
    <property type="evidence" value="ECO:0007669"/>
    <property type="project" value="UniProtKB-KW"/>
</dbReference>
<dbReference type="PRINTS" id="PR00377">
    <property type="entry name" value="IMPHPHTASES"/>
</dbReference>
<dbReference type="PANTHER" id="PTHR20854:SF4">
    <property type="entry name" value="INOSITOL-1-MONOPHOSPHATASE-RELATED"/>
    <property type="match status" value="1"/>
</dbReference>
<comment type="caution">
    <text evidence="6">The sequence shown here is derived from an EMBL/GenBank/DDBJ whole genome shotgun (WGS) entry which is preliminary data.</text>
</comment>
<evidence type="ECO:0000256" key="4">
    <source>
        <dbReference type="ARBA" id="ARBA00022842"/>
    </source>
</evidence>
<keyword evidence="7" id="KW-1185">Reference proteome</keyword>
<dbReference type="GO" id="GO:0046854">
    <property type="term" value="P:phosphatidylinositol phosphate biosynthetic process"/>
    <property type="evidence" value="ECO:0007669"/>
    <property type="project" value="InterPro"/>
</dbReference>
<dbReference type="eggNOG" id="COG0483">
    <property type="taxonomic scope" value="Bacteria"/>
</dbReference>
<feature type="binding site" evidence="5">
    <location>
        <position position="105"/>
    </location>
    <ligand>
        <name>Mg(2+)</name>
        <dbReference type="ChEBI" id="CHEBI:18420"/>
        <label>1</label>
        <note>catalytic</note>
    </ligand>
</feature>
<dbReference type="SUPFAM" id="SSF56655">
    <property type="entry name" value="Carbohydrate phosphatase"/>
    <property type="match status" value="1"/>
</dbReference>
<dbReference type="GO" id="GO:0008934">
    <property type="term" value="F:inositol monophosphate 1-phosphatase activity"/>
    <property type="evidence" value="ECO:0007669"/>
    <property type="project" value="TreeGrafter"/>
</dbReference>
<dbReference type="PROSITE" id="PS00630">
    <property type="entry name" value="IMP_2"/>
    <property type="match status" value="1"/>
</dbReference>
<organism evidence="6 7">
    <name type="scientific">Sulfitobacter mediterraneus</name>
    <dbReference type="NCBI Taxonomy" id="83219"/>
    <lineage>
        <taxon>Bacteria</taxon>
        <taxon>Pseudomonadati</taxon>
        <taxon>Pseudomonadota</taxon>
        <taxon>Alphaproteobacteria</taxon>
        <taxon>Rhodobacterales</taxon>
        <taxon>Roseobacteraceae</taxon>
        <taxon>Sulfitobacter</taxon>
    </lineage>
</organism>
<reference evidence="6 7" key="1">
    <citation type="journal article" date="2014" name="Genome Announc.">
        <title>Draft Genome Sequences of Two Isolates of the Roseobacter Group, Sulfitobacter sp. Strains 3SOLIMAR09 and 1FIGIMAR09, from Harbors of Mallorca Island (Mediterranean Sea).</title>
        <authorList>
            <person name="Mas-Llado M."/>
            <person name="Pina-Villalonga J.M."/>
            <person name="Brunet-Galmes I."/>
            <person name="Nogales B."/>
            <person name="Bosch R."/>
        </authorList>
    </citation>
    <scope>NUCLEOTIDE SEQUENCE [LARGE SCALE GENOMIC DNA]</scope>
    <source>
        <strain evidence="6 7">1FIGIMAR09</strain>
    </source>
</reference>
<protein>
    <submittedName>
        <fullName evidence="6">Inositol monophosphatase</fullName>
    </submittedName>
</protein>
<proteinExistence type="inferred from homology"/>
<dbReference type="PROSITE" id="PS00629">
    <property type="entry name" value="IMP_1"/>
    <property type="match status" value="1"/>
</dbReference>
<feature type="binding site" evidence="5">
    <location>
        <position position="108"/>
    </location>
    <ligand>
        <name>Mg(2+)</name>
        <dbReference type="ChEBI" id="CHEBI:18420"/>
        <label>1</label>
        <note>catalytic</note>
    </ligand>
</feature>
<dbReference type="Proteomes" id="UP000027337">
    <property type="component" value="Unassembled WGS sequence"/>
</dbReference>
<sequence>MTQDLPAPLPPALRPAQQQHVLNIVRRAAKAEILPRFRALAAAEISSKSRPDDLVTTADLQAEAMITRALKIAFPDALVIGEEAVSKDPSLLDGLANAPLAFIIDPVDGTWNFAHGMAVFGVILAVTQFGKPGFGLIYDPVADDWAIADSATGLAELQKASGNSSPLRVAMGKQIENLSGYIPLSLFEGPVLRQVAATLPSFARVTSLRCSAHEYRMVAQGHVDFLLTGMLHPWDHAAGALICAQAGAHVEMLDGGPYSAARRNGHLLVAPDRTTWNRLRKVFDFLVVEEPGGA</sequence>
<comment type="cofactor">
    <cofactor evidence="5">
        <name>Mg(2+)</name>
        <dbReference type="ChEBI" id="CHEBI:18420"/>
    </cofactor>
</comment>
<dbReference type="RefSeq" id="WP_037905712.1">
    <property type="nucleotide sequence ID" value="NZ_JEMU01000003.1"/>
</dbReference>
<dbReference type="PANTHER" id="PTHR20854">
    <property type="entry name" value="INOSITOL MONOPHOSPHATASE"/>
    <property type="match status" value="1"/>
</dbReference>
<evidence type="ECO:0000313" key="6">
    <source>
        <dbReference type="EMBL" id="KAJ04079.1"/>
    </source>
</evidence>
<comment type="similarity">
    <text evidence="1">Belongs to the inositol monophosphatase superfamily.</text>
</comment>
<dbReference type="InterPro" id="IPR020583">
    <property type="entry name" value="Inositol_monoP_metal-BS"/>
</dbReference>
<gene>
    <name evidence="6" type="ORF">PM02_04405</name>
</gene>
<dbReference type="InterPro" id="IPR020550">
    <property type="entry name" value="Inositol_monophosphatase_CS"/>
</dbReference>
<keyword evidence="3" id="KW-0378">Hydrolase</keyword>
<dbReference type="Gene3D" id="3.30.540.10">
    <property type="entry name" value="Fructose-1,6-Bisphosphatase, subunit A, domain 1"/>
    <property type="match status" value="1"/>
</dbReference>
<dbReference type="EMBL" id="JEMU01000003">
    <property type="protein sequence ID" value="KAJ04079.1"/>
    <property type="molecule type" value="Genomic_DNA"/>
</dbReference>
<dbReference type="AlphaFoldDB" id="A0A061SWB0"/>
<evidence type="ECO:0000256" key="3">
    <source>
        <dbReference type="ARBA" id="ARBA00022801"/>
    </source>
</evidence>
<feature type="binding site" evidence="5">
    <location>
        <position position="82"/>
    </location>
    <ligand>
        <name>Mg(2+)</name>
        <dbReference type="ChEBI" id="CHEBI:18420"/>
        <label>1</label>
        <note>catalytic</note>
    </ligand>
</feature>
<dbReference type="Pfam" id="PF00459">
    <property type="entry name" value="Inositol_P"/>
    <property type="match status" value="1"/>
</dbReference>
<dbReference type="STRING" id="83219.PM02_04405"/>
<dbReference type="GO" id="GO:0007165">
    <property type="term" value="P:signal transduction"/>
    <property type="evidence" value="ECO:0007669"/>
    <property type="project" value="TreeGrafter"/>
</dbReference>
<evidence type="ECO:0000256" key="2">
    <source>
        <dbReference type="ARBA" id="ARBA00022723"/>
    </source>
</evidence>
<accession>A0A061SWB0</accession>
<dbReference type="InterPro" id="IPR000760">
    <property type="entry name" value="Inositol_monophosphatase-like"/>
</dbReference>
<keyword evidence="4 5" id="KW-0460">Magnesium</keyword>
<evidence type="ECO:0000256" key="1">
    <source>
        <dbReference type="ARBA" id="ARBA00009759"/>
    </source>
</evidence>